<accession>A0ACB8GCT2</accession>
<dbReference type="EMBL" id="CM037614">
    <property type="protein sequence ID" value="KAH8017578.1"/>
    <property type="molecule type" value="Genomic_DNA"/>
</dbReference>
<reference evidence="1" key="1">
    <citation type="submission" date="2021-08" db="EMBL/GenBank/DDBJ databases">
        <title>The first chromosome-level gecko genome reveals the dynamic sex chromosomes of Neotropical dwarf geckos (Sphaerodactylidae: Sphaerodactylus).</title>
        <authorList>
            <person name="Pinto B.J."/>
            <person name="Keating S.E."/>
            <person name="Gamble T."/>
        </authorList>
    </citation>
    <scope>NUCLEOTIDE SEQUENCE</scope>
    <source>
        <strain evidence="1">TG3544</strain>
    </source>
</reference>
<sequence length="81" mass="9586">MQELPDLSHLTEEERNIIMAVMDRQKEEEEKEEAMLKVKFCENRSQPFATFGVWLIVFGACGKEQEVEQRTIHELNRRSMS</sequence>
<evidence type="ECO:0000313" key="1">
    <source>
        <dbReference type="EMBL" id="KAH8017578.1"/>
    </source>
</evidence>
<dbReference type="Proteomes" id="UP000827872">
    <property type="component" value="Linkage Group LG01"/>
</dbReference>
<organism evidence="1 2">
    <name type="scientific">Sphaerodactylus townsendi</name>
    <dbReference type="NCBI Taxonomy" id="933632"/>
    <lineage>
        <taxon>Eukaryota</taxon>
        <taxon>Metazoa</taxon>
        <taxon>Chordata</taxon>
        <taxon>Craniata</taxon>
        <taxon>Vertebrata</taxon>
        <taxon>Euteleostomi</taxon>
        <taxon>Lepidosauria</taxon>
        <taxon>Squamata</taxon>
        <taxon>Bifurcata</taxon>
        <taxon>Gekkota</taxon>
        <taxon>Sphaerodactylidae</taxon>
        <taxon>Sphaerodactylus</taxon>
    </lineage>
</organism>
<comment type="caution">
    <text evidence="1">The sequence shown here is derived from an EMBL/GenBank/DDBJ whole genome shotgun (WGS) entry which is preliminary data.</text>
</comment>
<protein>
    <submittedName>
        <fullName evidence="1">Uncharacterized protein</fullName>
    </submittedName>
</protein>
<gene>
    <name evidence="1" type="ORF">K3G42_030836</name>
</gene>
<keyword evidence="2" id="KW-1185">Reference proteome</keyword>
<name>A0ACB8GCT2_9SAUR</name>
<proteinExistence type="predicted"/>
<evidence type="ECO:0000313" key="2">
    <source>
        <dbReference type="Proteomes" id="UP000827872"/>
    </source>
</evidence>